<gene>
    <name evidence="1" type="ORF">NE237_022375</name>
</gene>
<organism evidence="1 2">
    <name type="scientific">Protea cynaroides</name>
    <dbReference type="NCBI Taxonomy" id="273540"/>
    <lineage>
        <taxon>Eukaryota</taxon>
        <taxon>Viridiplantae</taxon>
        <taxon>Streptophyta</taxon>
        <taxon>Embryophyta</taxon>
        <taxon>Tracheophyta</taxon>
        <taxon>Spermatophyta</taxon>
        <taxon>Magnoliopsida</taxon>
        <taxon>Proteales</taxon>
        <taxon>Proteaceae</taxon>
        <taxon>Protea</taxon>
    </lineage>
</organism>
<keyword evidence="2" id="KW-1185">Reference proteome</keyword>
<evidence type="ECO:0000313" key="2">
    <source>
        <dbReference type="Proteomes" id="UP001141806"/>
    </source>
</evidence>
<evidence type="ECO:0000313" key="1">
    <source>
        <dbReference type="EMBL" id="KAJ4962436.1"/>
    </source>
</evidence>
<proteinExistence type="predicted"/>
<name>A0A9Q0H9H6_9MAGN</name>
<sequence>MAAVEYSLPFHEKRKREGCLTLGSVLQLWAERVQGQSVCSVDVFIFCICITKFASEARDVVMTYNLLQKDILLMQFSFYTGKWEVHGVFCLLSNWENPSAIQRNVLELSEMALFLFQLVLRFRRLHDHDDLLLIFFVQKELFCVVVQDKLGWFNCVTAHNGLIKRHWCFM</sequence>
<protein>
    <submittedName>
        <fullName evidence="1">Uncharacterized protein</fullName>
    </submittedName>
</protein>
<dbReference type="EMBL" id="JAMYWD010000008">
    <property type="protein sequence ID" value="KAJ4962436.1"/>
    <property type="molecule type" value="Genomic_DNA"/>
</dbReference>
<dbReference type="AlphaFoldDB" id="A0A9Q0H9H6"/>
<accession>A0A9Q0H9H6</accession>
<reference evidence="1" key="1">
    <citation type="journal article" date="2023" name="Plant J.">
        <title>The genome of the king protea, Protea cynaroides.</title>
        <authorList>
            <person name="Chang J."/>
            <person name="Duong T.A."/>
            <person name="Schoeman C."/>
            <person name="Ma X."/>
            <person name="Roodt D."/>
            <person name="Barker N."/>
            <person name="Li Z."/>
            <person name="Van de Peer Y."/>
            <person name="Mizrachi E."/>
        </authorList>
    </citation>
    <scope>NUCLEOTIDE SEQUENCE</scope>
    <source>
        <tissue evidence="1">Young leaves</tissue>
    </source>
</reference>
<comment type="caution">
    <text evidence="1">The sequence shown here is derived from an EMBL/GenBank/DDBJ whole genome shotgun (WGS) entry which is preliminary data.</text>
</comment>
<dbReference type="Proteomes" id="UP001141806">
    <property type="component" value="Unassembled WGS sequence"/>
</dbReference>